<dbReference type="EMBL" id="CP059066">
    <property type="protein sequence ID" value="QSQ09554.1"/>
    <property type="molecule type" value="Genomic_DNA"/>
</dbReference>
<keyword evidence="2" id="KW-1133">Transmembrane helix</keyword>
<dbReference type="PANTHER" id="PTHR37423">
    <property type="entry name" value="SOLUBLE LYTIC MUREIN TRANSGLYCOSYLASE-RELATED"/>
    <property type="match status" value="1"/>
</dbReference>
<dbReference type="InterPro" id="IPR008258">
    <property type="entry name" value="Transglycosylase_SLT_dom_1"/>
</dbReference>
<protein>
    <submittedName>
        <fullName evidence="4">Soluble lytic murein transglycosylase</fullName>
        <ecNumber evidence="4">4.2.2.-</ecNumber>
    </submittedName>
</protein>
<keyword evidence="5" id="KW-1185">Reference proteome</keyword>
<dbReference type="Gene3D" id="1.10.530.10">
    <property type="match status" value="1"/>
</dbReference>
<dbReference type="EC" id="4.2.2.-" evidence="4"/>
<evidence type="ECO:0000313" key="5">
    <source>
        <dbReference type="Proteomes" id="UP000662904"/>
    </source>
</evidence>
<dbReference type="GO" id="GO:0016020">
    <property type="term" value="C:membrane"/>
    <property type="evidence" value="ECO:0007669"/>
    <property type="project" value="InterPro"/>
</dbReference>
<feature type="transmembrane region" description="Helical" evidence="2">
    <location>
        <begin position="12"/>
        <end position="34"/>
    </location>
</feature>
<dbReference type="PROSITE" id="PS00922">
    <property type="entry name" value="TRANSGLYCOSYLASE"/>
    <property type="match status" value="1"/>
</dbReference>
<dbReference type="KEGG" id="kme:H0A61_01926"/>
<evidence type="ECO:0000259" key="3">
    <source>
        <dbReference type="Pfam" id="PF01464"/>
    </source>
</evidence>
<organism evidence="4 5">
    <name type="scientific">Koleobacter methoxysyntrophicus</name>
    <dbReference type="NCBI Taxonomy" id="2751313"/>
    <lineage>
        <taxon>Bacteria</taxon>
        <taxon>Bacillati</taxon>
        <taxon>Bacillota</taxon>
        <taxon>Clostridia</taxon>
        <taxon>Koleobacterales</taxon>
        <taxon>Koleobacteraceae</taxon>
        <taxon>Koleobacter</taxon>
    </lineage>
</organism>
<proteinExistence type="inferred from homology"/>
<dbReference type="GO" id="GO:0000270">
    <property type="term" value="P:peptidoglycan metabolic process"/>
    <property type="evidence" value="ECO:0007669"/>
    <property type="project" value="InterPro"/>
</dbReference>
<dbReference type="GO" id="GO:0008933">
    <property type="term" value="F:peptidoglycan lytic transglycosylase activity"/>
    <property type="evidence" value="ECO:0007669"/>
    <property type="project" value="InterPro"/>
</dbReference>
<accession>A0A8A0RNV5</accession>
<dbReference type="SUPFAM" id="SSF53955">
    <property type="entry name" value="Lysozyme-like"/>
    <property type="match status" value="1"/>
</dbReference>
<name>A0A8A0RNV5_9FIRM</name>
<dbReference type="Pfam" id="PF01464">
    <property type="entry name" value="SLT"/>
    <property type="match status" value="1"/>
</dbReference>
<keyword evidence="2" id="KW-0812">Transmembrane</keyword>
<dbReference type="RefSeq" id="WP_206706908.1">
    <property type="nucleotide sequence ID" value="NZ_CP059066.1"/>
</dbReference>
<comment type="similarity">
    <text evidence="1">Belongs to the transglycosylase Slt family.</text>
</comment>
<dbReference type="PANTHER" id="PTHR37423:SF2">
    <property type="entry name" value="MEMBRANE-BOUND LYTIC MUREIN TRANSGLYCOSYLASE C"/>
    <property type="match status" value="1"/>
</dbReference>
<evidence type="ECO:0000256" key="1">
    <source>
        <dbReference type="ARBA" id="ARBA00007734"/>
    </source>
</evidence>
<keyword evidence="4" id="KW-0456">Lyase</keyword>
<evidence type="ECO:0000313" key="4">
    <source>
        <dbReference type="EMBL" id="QSQ09554.1"/>
    </source>
</evidence>
<dbReference type="CDD" id="cd16896">
    <property type="entry name" value="LT_Slt70-like"/>
    <property type="match status" value="1"/>
</dbReference>
<dbReference type="InterPro" id="IPR000189">
    <property type="entry name" value="Transglyc_AS"/>
</dbReference>
<reference evidence="4" key="1">
    <citation type="submission" date="2020-07" db="EMBL/GenBank/DDBJ databases">
        <title>Koleobacter methoxysyntrophicus gen. nov., sp. nov., a novel anaerobic bacterium isolated from deep subsurface oil field and proposal of Koleobacterales ord. nov. in the phylum Firmicutes.</title>
        <authorList>
            <person name="Sakamoto S."/>
            <person name="Tamaki H."/>
        </authorList>
    </citation>
    <scope>NUCLEOTIDE SEQUENCE</scope>
    <source>
        <strain evidence="4">NRmbB1</strain>
    </source>
</reference>
<dbReference type="AlphaFoldDB" id="A0A8A0RNV5"/>
<sequence>MIYVFNLRHFKWLIMLLLLILILLLFVLSGRWFIRQIYPLKYSDYIFKYSKENQVDPYLTASIILVESKYYPNAVSKKGARGLMQIMPRTGEWVAQQLDLEGFHPDYLFDPEINIKIGTWYLSYLMKQFNGDLTLVLAAYNGGQGNVRAWLQQRNSNKENDLEDFPFRETRQYVIKINRVYKVYKRLYG</sequence>
<gene>
    <name evidence="4" type="primary">slt_2</name>
    <name evidence="4" type="ORF">H0A61_01926</name>
</gene>
<feature type="domain" description="Transglycosylase SLT" evidence="3">
    <location>
        <begin position="44"/>
        <end position="160"/>
    </location>
</feature>
<dbReference type="InterPro" id="IPR023346">
    <property type="entry name" value="Lysozyme-like_dom_sf"/>
</dbReference>
<keyword evidence="2" id="KW-0472">Membrane</keyword>
<dbReference type="Proteomes" id="UP000662904">
    <property type="component" value="Chromosome"/>
</dbReference>
<evidence type="ECO:0000256" key="2">
    <source>
        <dbReference type="SAM" id="Phobius"/>
    </source>
</evidence>